<feature type="domain" description="HTH cro/C1-type" evidence="1">
    <location>
        <begin position="4"/>
        <end position="50"/>
    </location>
</feature>
<dbReference type="InterPro" id="IPR010982">
    <property type="entry name" value="Lambda_DNA-bd_dom_sf"/>
</dbReference>
<dbReference type="CDD" id="cd00093">
    <property type="entry name" value="HTH_XRE"/>
    <property type="match status" value="1"/>
</dbReference>
<dbReference type="InterPro" id="IPR001387">
    <property type="entry name" value="Cro/C1-type_HTH"/>
</dbReference>
<dbReference type="EMBL" id="FKBS01000025">
    <property type="protein sequence ID" value="SAI47561.1"/>
    <property type="molecule type" value="Genomic_DNA"/>
</dbReference>
<accession>A0A157QP64</accession>
<sequence>MNPIKRIRQKLGLTQAELARALGQSQGNISHYETGRQTVPGEVAKKLIDLGKQQRRRITLGDIYPSKPQDSRNPE</sequence>
<dbReference type="Pfam" id="PF01381">
    <property type="entry name" value="HTH_3"/>
    <property type="match status" value="1"/>
</dbReference>
<dbReference type="SUPFAM" id="SSF47413">
    <property type="entry name" value="lambda repressor-like DNA-binding domains"/>
    <property type="match status" value="1"/>
</dbReference>
<reference evidence="2 3" key="1">
    <citation type="submission" date="2016-03" db="EMBL/GenBank/DDBJ databases">
        <authorList>
            <consortium name="Pathogen Informatics"/>
        </authorList>
    </citation>
    <scope>NUCLEOTIDE SEQUENCE [LARGE SCALE GENOMIC DNA]</scope>
    <source>
        <strain evidence="2 3">NCTC13364</strain>
    </source>
</reference>
<evidence type="ECO:0000313" key="3">
    <source>
        <dbReference type="Proteomes" id="UP000077037"/>
    </source>
</evidence>
<protein>
    <submittedName>
        <fullName evidence="2">Putative zinc finger/helix-turn-helix protein, YgiT family</fullName>
    </submittedName>
</protein>
<proteinExistence type="predicted"/>
<dbReference type="AlphaFoldDB" id="A0A157QP64"/>
<dbReference type="Proteomes" id="UP000077037">
    <property type="component" value="Unassembled WGS sequence"/>
</dbReference>
<evidence type="ECO:0000259" key="1">
    <source>
        <dbReference type="PROSITE" id="PS50943"/>
    </source>
</evidence>
<dbReference type="Gene3D" id="1.10.260.40">
    <property type="entry name" value="lambda repressor-like DNA-binding domains"/>
    <property type="match status" value="1"/>
</dbReference>
<dbReference type="OrthoDB" id="6446140at2"/>
<dbReference type="PROSITE" id="PS50943">
    <property type="entry name" value="HTH_CROC1"/>
    <property type="match status" value="1"/>
</dbReference>
<dbReference type="RefSeq" id="WP_066417198.1">
    <property type="nucleotide sequence ID" value="NZ_FKBS01000025.1"/>
</dbReference>
<name>A0A157QP64_9BORD</name>
<dbReference type="GO" id="GO:0003677">
    <property type="term" value="F:DNA binding"/>
    <property type="evidence" value="ECO:0007669"/>
    <property type="project" value="InterPro"/>
</dbReference>
<evidence type="ECO:0000313" key="2">
    <source>
        <dbReference type="EMBL" id="SAI47561.1"/>
    </source>
</evidence>
<organism evidence="2 3">
    <name type="scientific">Bordetella ansorpii</name>
    <dbReference type="NCBI Taxonomy" id="288768"/>
    <lineage>
        <taxon>Bacteria</taxon>
        <taxon>Pseudomonadati</taxon>
        <taxon>Pseudomonadota</taxon>
        <taxon>Betaproteobacteria</taxon>
        <taxon>Burkholderiales</taxon>
        <taxon>Alcaligenaceae</taxon>
        <taxon>Bordetella</taxon>
    </lineage>
</organism>
<dbReference type="SMART" id="SM00530">
    <property type="entry name" value="HTH_XRE"/>
    <property type="match status" value="1"/>
</dbReference>
<gene>
    <name evidence="2" type="ORF">SAMEA1982600_03826</name>
</gene>